<feature type="domain" description="DNA mismatch repair proteins mutS family" evidence="4">
    <location>
        <begin position="321"/>
        <end position="489"/>
    </location>
</feature>
<gene>
    <name evidence="5" type="ORF">AB6A68_02195</name>
</gene>
<evidence type="ECO:0000256" key="1">
    <source>
        <dbReference type="ARBA" id="ARBA00022741"/>
    </source>
</evidence>
<evidence type="ECO:0000256" key="3">
    <source>
        <dbReference type="ARBA" id="ARBA00023125"/>
    </source>
</evidence>
<accession>A0ABV3Y0A3</accession>
<dbReference type="Pfam" id="PF00488">
    <property type="entry name" value="MutS_V"/>
    <property type="match status" value="1"/>
</dbReference>
<organism evidence="5 6">
    <name type="scientific">Ferrimicrobium acidiphilum</name>
    <dbReference type="NCBI Taxonomy" id="121039"/>
    <lineage>
        <taxon>Bacteria</taxon>
        <taxon>Bacillati</taxon>
        <taxon>Actinomycetota</taxon>
        <taxon>Acidimicrobiia</taxon>
        <taxon>Acidimicrobiales</taxon>
        <taxon>Acidimicrobiaceae</taxon>
        <taxon>Ferrimicrobium</taxon>
    </lineage>
</organism>
<dbReference type="SUPFAM" id="SSF52540">
    <property type="entry name" value="P-loop containing nucleoside triphosphate hydrolases"/>
    <property type="match status" value="1"/>
</dbReference>
<name>A0ABV3Y0A3_9ACTN</name>
<keyword evidence="6" id="KW-1185">Reference proteome</keyword>
<evidence type="ECO:0000259" key="4">
    <source>
        <dbReference type="SMART" id="SM00534"/>
    </source>
</evidence>
<comment type="caution">
    <text evidence="5">The sequence shown here is derived from an EMBL/GenBank/DDBJ whole genome shotgun (WGS) entry which is preliminary data.</text>
</comment>
<dbReference type="Proteomes" id="UP001560267">
    <property type="component" value="Unassembled WGS sequence"/>
</dbReference>
<keyword evidence="3" id="KW-0238">DNA-binding</keyword>
<dbReference type="InterPro" id="IPR000432">
    <property type="entry name" value="DNA_mismatch_repair_MutS_C"/>
</dbReference>
<protein>
    <recommendedName>
        <fullName evidence="4">DNA mismatch repair proteins mutS family domain-containing protein</fullName>
    </recommendedName>
</protein>
<keyword evidence="1" id="KW-0547">Nucleotide-binding</keyword>
<dbReference type="EMBL" id="JBFSHR010000004">
    <property type="protein sequence ID" value="MEX6428649.1"/>
    <property type="molecule type" value="Genomic_DNA"/>
</dbReference>
<sequence length="491" mass="53779">MIEINLLTPPGNREMTTDFTDQATLQDLGIEALIDAMAAGDPSIGSVALQCFLHAPVDPSVIRWRQEVLRDSLNHPELIRDLKVIAHHGAALERRSSYALRPQPPISLLLRSRELLGLLIPDLRALAHRFAELDSNFTSEGLELLATAINEHFGDDDLDKLDVAIRELRFEHGLIAWASLGAGNLTSSRLLLQGPIGSRGWRDRLHLTLGDRNRIEIAPRDQAGGDALRGLRNQALAEIGSVAARGLRTIIEFFVELNRQLAWLVGAINLHDRLKALGLPLCFPSPTLSQGQLAFQSLVEPTLALRTHLRPVSNDLGTSTRAPIVISGANSGGKTTWLQGVALAMLMMQAGLFVTAEAFNADARTHLYTFFPRDEDRDLQRGRLDDELTRLSTTISALSPEGLLFLNEPLSTTNEIEACAIMSALVDNLTRRDVTTFVVTHYPTLARALATNGTSLRPETAVDGARTYRIEPSAPPEDSSAMDVYSRLGGW</sequence>
<dbReference type="RefSeq" id="WP_298405226.1">
    <property type="nucleotide sequence ID" value="NZ_JBFSHR010000004.1"/>
</dbReference>
<dbReference type="InterPro" id="IPR027417">
    <property type="entry name" value="P-loop_NTPase"/>
</dbReference>
<dbReference type="Gene3D" id="3.40.50.300">
    <property type="entry name" value="P-loop containing nucleotide triphosphate hydrolases"/>
    <property type="match status" value="1"/>
</dbReference>
<dbReference type="SMART" id="SM00534">
    <property type="entry name" value="MUTSac"/>
    <property type="match status" value="1"/>
</dbReference>
<evidence type="ECO:0000256" key="2">
    <source>
        <dbReference type="ARBA" id="ARBA00022840"/>
    </source>
</evidence>
<dbReference type="InterPro" id="IPR045076">
    <property type="entry name" value="MutS"/>
</dbReference>
<reference evidence="5 6" key="1">
    <citation type="submission" date="2024-07" db="EMBL/GenBank/DDBJ databases">
        <title>Draft Genome Sequence of Ferrimicrobium acidiphilum Strain YE2023, Isolated from a Pulp of Bioleach Reactor.</title>
        <authorList>
            <person name="Elkina Y.A."/>
            <person name="Bulaeva A.G."/>
            <person name="Beletsky A.V."/>
            <person name="Mardanov A.V."/>
        </authorList>
    </citation>
    <scope>NUCLEOTIDE SEQUENCE [LARGE SCALE GENOMIC DNA]</scope>
    <source>
        <strain evidence="5 6">YE2023</strain>
    </source>
</reference>
<evidence type="ECO:0000313" key="5">
    <source>
        <dbReference type="EMBL" id="MEX6428649.1"/>
    </source>
</evidence>
<keyword evidence="2" id="KW-0067">ATP-binding</keyword>
<evidence type="ECO:0000313" key="6">
    <source>
        <dbReference type="Proteomes" id="UP001560267"/>
    </source>
</evidence>
<proteinExistence type="predicted"/>
<dbReference type="PANTHER" id="PTHR11361">
    <property type="entry name" value="DNA MISMATCH REPAIR PROTEIN MUTS FAMILY MEMBER"/>
    <property type="match status" value="1"/>
</dbReference>
<dbReference type="PANTHER" id="PTHR11361:SF34">
    <property type="entry name" value="DNA MISMATCH REPAIR PROTEIN MSH1, MITOCHONDRIAL"/>
    <property type="match status" value="1"/>
</dbReference>